<dbReference type="AlphaFoldDB" id="A0A0H1R996"/>
<feature type="domain" description="Guanylate cyclase" evidence="2">
    <location>
        <begin position="14"/>
        <end position="128"/>
    </location>
</feature>
<dbReference type="PANTHER" id="PTHR43081">
    <property type="entry name" value="ADENYLATE CYCLASE, TERMINAL-DIFFERENTIATION SPECIFIC-RELATED"/>
    <property type="match status" value="1"/>
</dbReference>
<dbReference type="CDD" id="cd07302">
    <property type="entry name" value="CHD"/>
    <property type="match status" value="1"/>
</dbReference>
<feature type="repeat" description="TPR" evidence="1">
    <location>
        <begin position="423"/>
        <end position="456"/>
    </location>
</feature>
<dbReference type="Gene3D" id="3.30.70.1230">
    <property type="entry name" value="Nucleotide cyclase"/>
    <property type="match status" value="1"/>
</dbReference>
<dbReference type="InterPro" id="IPR011990">
    <property type="entry name" value="TPR-like_helical_dom_sf"/>
</dbReference>
<keyword evidence="4" id="KW-1185">Reference proteome</keyword>
<dbReference type="InterPro" id="IPR050697">
    <property type="entry name" value="Adenylyl/Guanylyl_Cyclase_3/4"/>
</dbReference>
<dbReference type="PANTHER" id="PTHR43081:SF19">
    <property type="entry name" value="PH-SENSITIVE ADENYLATE CYCLASE RV1264"/>
    <property type="match status" value="1"/>
</dbReference>
<dbReference type="InterPro" id="IPR019734">
    <property type="entry name" value="TPR_rpt"/>
</dbReference>
<dbReference type="SMART" id="SM00044">
    <property type="entry name" value="CYCc"/>
    <property type="match status" value="1"/>
</dbReference>
<evidence type="ECO:0000259" key="2">
    <source>
        <dbReference type="PROSITE" id="PS50125"/>
    </source>
</evidence>
<keyword evidence="1" id="KW-0802">TPR repeat</keyword>
<dbReference type="STRING" id="1225564.AA309_19145"/>
<evidence type="ECO:0000256" key="1">
    <source>
        <dbReference type="PROSITE-ProRule" id="PRU00339"/>
    </source>
</evidence>
<dbReference type="GO" id="GO:0006171">
    <property type="term" value="P:cAMP biosynthetic process"/>
    <property type="evidence" value="ECO:0007669"/>
    <property type="project" value="TreeGrafter"/>
</dbReference>
<dbReference type="InterPro" id="IPR001054">
    <property type="entry name" value="A/G_cyclase"/>
</dbReference>
<name>A0A0H1R996_9HYPH</name>
<evidence type="ECO:0000313" key="4">
    <source>
        <dbReference type="Proteomes" id="UP000035489"/>
    </source>
</evidence>
<protein>
    <recommendedName>
        <fullName evidence="2">Guanylate cyclase domain-containing protein</fullName>
    </recommendedName>
</protein>
<feature type="repeat" description="TPR" evidence="1">
    <location>
        <begin position="457"/>
        <end position="490"/>
    </location>
</feature>
<reference evidence="3 4" key="1">
    <citation type="submission" date="2015-05" db="EMBL/GenBank/DDBJ databases">
        <title>Draft genome sequence of Microvirga vignae strain BR3299, a novel nitrogen fixing bacteria isolated from Brazil semi-aired region.</title>
        <authorList>
            <person name="Zilli J.E."/>
            <person name="Passos S.R."/>
            <person name="Leite J."/>
            <person name="Baldani J.I."/>
            <person name="Xavier G.R."/>
            <person name="Rumjaneck N.G."/>
            <person name="Simoes-Araujo J.L."/>
        </authorList>
    </citation>
    <scope>NUCLEOTIDE SEQUENCE [LARGE SCALE GENOMIC DNA]</scope>
    <source>
        <strain evidence="3 4">BR3299</strain>
    </source>
</reference>
<dbReference type="Pfam" id="PF00211">
    <property type="entry name" value="Guanylate_cyc"/>
    <property type="match status" value="1"/>
</dbReference>
<dbReference type="GO" id="GO:0035556">
    <property type="term" value="P:intracellular signal transduction"/>
    <property type="evidence" value="ECO:0007669"/>
    <property type="project" value="InterPro"/>
</dbReference>
<gene>
    <name evidence="3" type="ORF">AA309_19145</name>
</gene>
<comment type="caution">
    <text evidence="3">The sequence shown here is derived from an EMBL/GenBank/DDBJ whole genome shotgun (WGS) entry which is preliminary data.</text>
</comment>
<dbReference type="Proteomes" id="UP000035489">
    <property type="component" value="Unassembled WGS sequence"/>
</dbReference>
<dbReference type="OrthoDB" id="9807521at2"/>
<dbReference type="SUPFAM" id="SSF48452">
    <property type="entry name" value="TPR-like"/>
    <property type="match status" value="1"/>
</dbReference>
<dbReference type="InterPro" id="IPR029787">
    <property type="entry name" value="Nucleotide_cyclase"/>
</dbReference>
<dbReference type="SUPFAM" id="SSF55073">
    <property type="entry name" value="Nucleotide cyclase"/>
    <property type="match status" value="1"/>
</dbReference>
<dbReference type="PROSITE" id="PS50005">
    <property type="entry name" value="TPR"/>
    <property type="match status" value="2"/>
</dbReference>
<dbReference type="Pfam" id="PF13181">
    <property type="entry name" value="TPR_8"/>
    <property type="match status" value="1"/>
</dbReference>
<dbReference type="PROSITE" id="PS50125">
    <property type="entry name" value="GUANYLATE_CYCLASE_2"/>
    <property type="match status" value="1"/>
</dbReference>
<accession>A0A0H1R996</accession>
<sequence>MVSTEHRVERHLAAIFAADVAGYSRLMEQDEVGTLRTLTAHREIIDRMIAEHGGRIANTAGDSVLAEFPSAVDAVQCAVAVQDALAQANQDTSVERRLRFRIGVHVGDVMVRSGDLLGDGVNIAARLESVAEPGGICLSEAAYGAVRKAVPLTFTDLGPQKVKNIDEPIRAFAFSQMDIASSPAQAVSQSKVLPLPDKPSIAVLPFSNLKGNTEQEHFAEGITDDIITELSRISAFLIIARNSTFTFKGTTDVQQVGQDLGVRYIVEGSVRRAGERVRVNVHLLEASTGNHIWGERYDRPLADLFEVQDDITRSIVASTQTQVVLNEGLVAERHERPDFHTWDMAKRGWREIYQLTRESLEKAREIGLAIKQHDPTSPKGPQIVATAAYHLVYMGFASDPAAMRDEALAEAREAMRLDDRDEYTQWTYGNVLMGLLGRREEAIAAYKQALEINPNFSLSYGSLGTTLAWEGRSDESIATVETAIRLNPRDPSIFFRYTALALAYFFKQDYQKARDWAQHAIARRANWWIPWVVLAASLARLNKLTEAKTALSGLLEVLPNRIISTLPFPPLGQAQIDSLREGLRMAGLPD</sequence>
<organism evidence="3 4">
    <name type="scientific">Microvirga vignae</name>
    <dbReference type="NCBI Taxonomy" id="1225564"/>
    <lineage>
        <taxon>Bacteria</taxon>
        <taxon>Pseudomonadati</taxon>
        <taxon>Pseudomonadota</taxon>
        <taxon>Alphaproteobacteria</taxon>
        <taxon>Hyphomicrobiales</taxon>
        <taxon>Methylobacteriaceae</taxon>
        <taxon>Microvirga</taxon>
    </lineage>
</organism>
<dbReference type="Gene3D" id="3.40.50.10070">
    <property type="entry name" value="TolB, N-terminal domain"/>
    <property type="match status" value="1"/>
</dbReference>
<proteinExistence type="predicted"/>
<dbReference type="Gene3D" id="1.25.40.10">
    <property type="entry name" value="Tetratricopeptide repeat domain"/>
    <property type="match status" value="1"/>
</dbReference>
<dbReference type="EMBL" id="LCYG01000052">
    <property type="protein sequence ID" value="KLK91639.1"/>
    <property type="molecule type" value="Genomic_DNA"/>
</dbReference>
<evidence type="ECO:0000313" key="3">
    <source>
        <dbReference type="EMBL" id="KLK91639.1"/>
    </source>
</evidence>
<dbReference type="SMART" id="SM00028">
    <property type="entry name" value="TPR"/>
    <property type="match status" value="4"/>
</dbReference>
<dbReference type="GO" id="GO:0004016">
    <property type="term" value="F:adenylate cyclase activity"/>
    <property type="evidence" value="ECO:0007669"/>
    <property type="project" value="UniProtKB-ARBA"/>
</dbReference>
<dbReference type="SUPFAM" id="SSF52964">
    <property type="entry name" value="TolB, N-terminal domain"/>
    <property type="match status" value="1"/>
</dbReference>
<dbReference type="RefSeq" id="WP_047190613.1">
    <property type="nucleotide sequence ID" value="NZ_LCYG01000052.1"/>
</dbReference>
<dbReference type="PATRIC" id="fig|1225564.3.peg.5116"/>